<dbReference type="InterPro" id="IPR015358">
    <property type="entry name" value="Tscrpt_reg_MerR_DNA-bd"/>
</dbReference>
<evidence type="ECO:0000259" key="5">
    <source>
        <dbReference type="PROSITE" id="PS50937"/>
    </source>
</evidence>
<proteinExistence type="predicted"/>
<dbReference type="InterPro" id="IPR047057">
    <property type="entry name" value="MerR_fam"/>
</dbReference>
<dbReference type="OrthoDB" id="9802944at2"/>
<evidence type="ECO:0000256" key="3">
    <source>
        <dbReference type="ARBA" id="ARBA00023163"/>
    </source>
</evidence>
<evidence type="ECO:0000256" key="2">
    <source>
        <dbReference type="ARBA" id="ARBA00023125"/>
    </source>
</evidence>
<keyword evidence="4" id="KW-0175">Coiled coil</keyword>
<dbReference type="SMART" id="SM00422">
    <property type="entry name" value="HTH_MERR"/>
    <property type="match status" value="1"/>
</dbReference>
<dbReference type="AlphaFoldDB" id="A0A1V8RRS1"/>
<organism evidence="6 7">
    <name type="scientific">Manganibacter manganicus</name>
    <dbReference type="NCBI Taxonomy" id="1873176"/>
    <lineage>
        <taxon>Bacteria</taxon>
        <taxon>Pseudomonadati</taxon>
        <taxon>Pseudomonadota</taxon>
        <taxon>Alphaproteobacteria</taxon>
        <taxon>Hyphomicrobiales</taxon>
        <taxon>Phyllobacteriaceae</taxon>
        <taxon>Manganibacter</taxon>
    </lineage>
</organism>
<dbReference type="Proteomes" id="UP000191905">
    <property type="component" value="Unassembled WGS sequence"/>
</dbReference>
<accession>A0A1V8RRS1</accession>
<reference evidence="6 7" key="1">
    <citation type="journal article" date="2016" name="Int. J. Syst. Evol. Microbiol.">
        <title>Pseudaminobacter manganicus sp. nov., isolated from sludge of a manganese mine.</title>
        <authorList>
            <person name="Li J."/>
            <person name="Huang J."/>
            <person name="Liao S."/>
            <person name="Wang G."/>
        </authorList>
    </citation>
    <scope>NUCLEOTIDE SEQUENCE [LARGE SCALE GENOMIC DNA]</scope>
    <source>
        <strain evidence="6 7">JH-7</strain>
    </source>
</reference>
<keyword evidence="7" id="KW-1185">Reference proteome</keyword>
<evidence type="ECO:0000313" key="6">
    <source>
        <dbReference type="EMBL" id="OQM75679.1"/>
    </source>
</evidence>
<dbReference type="GO" id="GO:0003677">
    <property type="term" value="F:DNA binding"/>
    <property type="evidence" value="ECO:0007669"/>
    <property type="project" value="UniProtKB-KW"/>
</dbReference>
<dbReference type="EMBL" id="MDET01000013">
    <property type="protein sequence ID" value="OQM75679.1"/>
    <property type="molecule type" value="Genomic_DNA"/>
</dbReference>
<dbReference type="RefSeq" id="WP_080919593.1">
    <property type="nucleotide sequence ID" value="NZ_MDET01000013.1"/>
</dbReference>
<gene>
    <name evidence="6" type="ORF">BFN67_17045</name>
</gene>
<name>A0A1V8RRS1_9HYPH</name>
<keyword evidence="3" id="KW-0804">Transcription</keyword>
<dbReference type="Pfam" id="PF00376">
    <property type="entry name" value="MerR"/>
    <property type="match status" value="1"/>
</dbReference>
<evidence type="ECO:0000256" key="4">
    <source>
        <dbReference type="SAM" id="Coils"/>
    </source>
</evidence>
<dbReference type="PROSITE" id="PS50937">
    <property type="entry name" value="HTH_MERR_2"/>
    <property type="match status" value="1"/>
</dbReference>
<evidence type="ECO:0000256" key="1">
    <source>
        <dbReference type="ARBA" id="ARBA00023015"/>
    </source>
</evidence>
<protein>
    <submittedName>
        <fullName evidence="6">MerR family transcriptional regulator</fullName>
    </submittedName>
</protein>
<comment type="caution">
    <text evidence="6">The sequence shown here is derived from an EMBL/GenBank/DDBJ whole genome shotgun (WGS) entry which is preliminary data.</text>
</comment>
<sequence>MTNKHLTIGTLSRMTATKVETIRFYEKSGLLAKPARTEGNYRSYAPADLNRLSFIRRARDLGFSLDQIRVLLDLADDRSRSCEAVDEIAKEHLAEVERKIADLKALQRELDRLLSQCRCGTVAECRIIETLSPLPLEVN</sequence>
<keyword evidence="1" id="KW-0805">Transcription regulation</keyword>
<dbReference type="PANTHER" id="PTHR30204">
    <property type="entry name" value="REDOX-CYCLING DRUG-SENSING TRANSCRIPTIONAL ACTIVATOR SOXR"/>
    <property type="match status" value="1"/>
</dbReference>
<dbReference type="CDD" id="cd04785">
    <property type="entry name" value="HTH_CadR-PbrR-like"/>
    <property type="match status" value="1"/>
</dbReference>
<dbReference type="PANTHER" id="PTHR30204:SF94">
    <property type="entry name" value="HEAVY METAL-DEPENDENT TRANSCRIPTIONAL REGULATOR HI_0293-RELATED"/>
    <property type="match status" value="1"/>
</dbReference>
<dbReference type="GO" id="GO:0003700">
    <property type="term" value="F:DNA-binding transcription factor activity"/>
    <property type="evidence" value="ECO:0007669"/>
    <property type="project" value="InterPro"/>
</dbReference>
<feature type="coiled-coil region" evidence="4">
    <location>
        <begin position="89"/>
        <end position="116"/>
    </location>
</feature>
<dbReference type="Pfam" id="PF09278">
    <property type="entry name" value="MerR-DNA-bind"/>
    <property type="match status" value="1"/>
</dbReference>
<dbReference type="SUPFAM" id="SSF46955">
    <property type="entry name" value="Putative DNA-binding domain"/>
    <property type="match status" value="1"/>
</dbReference>
<feature type="domain" description="HTH merR-type" evidence="5">
    <location>
        <begin position="5"/>
        <end position="74"/>
    </location>
</feature>
<dbReference type="InterPro" id="IPR009061">
    <property type="entry name" value="DNA-bd_dom_put_sf"/>
</dbReference>
<dbReference type="InterPro" id="IPR000551">
    <property type="entry name" value="MerR-type_HTH_dom"/>
</dbReference>
<keyword evidence="2" id="KW-0238">DNA-binding</keyword>
<dbReference type="PRINTS" id="PR00040">
    <property type="entry name" value="HTHMERR"/>
</dbReference>
<evidence type="ECO:0000313" key="7">
    <source>
        <dbReference type="Proteomes" id="UP000191905"/>
    </source>
</evidence>
<dbReference type="STRING" id="1873176.BFN67_17045"/>
<dbReference type="Gene3D" id="1.10.1660.10">
    <property type="match status" value="1"/>
</dbReference>